<feature type="region of interest" description="Disordered" evidence="1">
    <location>
        <begin position="112"/>
        <end position="218"/>
    </location>
</feature>
<keyword evidence="3" id="KW-1185">Reference proteome</keyword>
<accession>A0AAD1WLR2</accession>
<dbReference type="Proteomes" id="UP001295444">
    <property type="component" value="Chromosome 08"/>
</dbReference>
<gene>
    <name evidence="2" type="ORF">PECUL_23A005465</name>
</gene>
<evidence type="ECO:0000256" key="1">
    <source>
        <dbReference type="SAM" id="MobiDB-lite"/>
    </source>
</evidence>
<evidence type="ECO:0000313" key="2">
    <source>
        <dbReference type="EMBL" id="CAH2312880.1"/>
    </source>
</evidence>
<proteinExistence type="predicted"/>
<organism evidence="2 3">
    <name type="scientific">Pelobates cultripes</name>
    <name type="common">Western spadefoot toad</name>
    <dbReference type="NCBI Taxonomy" id="61616"/>
    <lineage>
        <taxon>Eukaryota</taxon>
        <taxon>Metazoa</taxon>
        <taxon>Chordata</taxon>
        <taxon>Craniata</taxon>
        <taxon>Vertebrata</taxon>
        <taxon>Euteleostomi</taxon>
        <taxon>Amphibia</taxon>
        <taxon>Batrachia</taxon>
        <taxon>Anura</taxon>
        <taxon>Pelobatoidea</taxon>
        <taxon>Pelobatidae</taxon>
        <taxon>Pelobates</taxon>
    </lineage>
</organism>
<protein>
    <submittedName>
        <fullName evidence="2">Uncharacterized protein</fullName>
    </submittedName>
</protein>
<evidence type="ECO:0000313" key="3">
    <source>
        <dbReference type="Proteomes" id="UP001295444"/>
    </source>
</evidence>
<reference evidence="2" key="1">
    <citation type="submission" date="2022-03" db="EMBL/GenBank/DDBJ databases">
        <authorList>
            <person name="Alioto T."/>
            <person name="Alioto T."/>
            <person name="Gomez Garrido J."/>
        </authorList>
    </citation>
    <scope>NUCLEOTIDE SEQUENCE</scope>
</reference>
<feature type="compositionally biased region" description="Basic residues" evidence="1">
    <location>
        <begin position="114"/>
        <end position="131"/>
    </location>
</feature>
<dbReference type="EMBL" id="OW240919">
    <property type="protein sequence ID" value="CAH2312880.1"/>
    <property type="molecule type" value="Genomic_DNA"/>
</dbReference>
<name>A0AAD1WLR2_PELCU</name>
<sequence>MYLSRGSTVITDRTEEKLFKMAVSADSDTRGMRILQPEVTSPDLNTRDSLNAIFDRFWAQLQARTQSAASKQTPLTDQACSTGRPGKPLKGITLYLTLAPRTRRLPGLRALRVQTHRYRPHKRRAAKKTRQHTPDPQKARRTTPTGESLNPIGVQARGQTVPALTQLQGRRGTPPSRRCIDSKRAARRKPQLDLPQRRTQKKSGFSRDGMALPSRGIG</sequence>
<dbReference type="AlphaFoldDB" id="A0AAD1WLR2"/>